<evidence type="ECO:0000256" key="1">
    <source>
        <dbReference type="ARBA" id="ARBA00010923"/>
    </source>
</evidence>
<dbReference type="Pfam" id="PF01420">
    <property type="entry name" value="Methylase_S"/>
    <property type="match status" value="2"/>
</dbReference>
<dbReference type="RefSeq" id="WP_200291184.1">
    <property type="nucleotide sequence ID" value="NZ_CP067013.1"/>
</dbReference>
<evidence type="ECO:0000256" key="2">
    <source>
        <dbReference type="ARBA" id="ARBA00022747"/>
    </source>
</evidence>
<dbReference type="InterPro" id="IPR044946">
    <property type="entry name" value="Restrct_endonuc_typeI_TRD_sf"/>
</dbReference>
<dbReference type="GO" id="GO:0004519">
    <property type="term" value="F:endonuclease activity"/>
    <property type="evidence" value="ECO:0007669"/>
    <property type="project" value="UniProtKB-KW"/>
</dbReference>
<gene>
    <name evidence="5" type="ORF">I6H70_18095</name>
</gene>
<keyword evidence="5" id="KW-0378">Hydrolase</keyword>
<keyword evidence="5" id="KW-0255">Endonuclease</keyword>
<feature type="domain" description="Type I restriction modification DNA specificity" evidence="4">
    <location>
        <begin position="113"/>
        <end position="199"/>
    </location>
</feature>
<comment type="similarity">
    <text evidence="1">Belongs to the type-I restriction system S methylase family.</text>
</comment>
<organism evidence="5 6">
    <name type="scientific">Stutzerimonas balearica</name>
    <dbReference type="NCBI Taxonomy" id="74829"/>
    <lineage>
        <taxon>Bacteria</taxon>
        <taxon>Pseudomonadati</taxon>
        <taxon>Pseudomonadota</taxon>
        <taxon>Gammaproteobacteria</taxon>
        <taxon>Pseudomonadales</taxon>
        <taxon>Pseudomonadaceae</taxon>
        <taxon>Stutzerimonas</taxon>
    </lineage>
</organism>
<dbReference type="InterPro" id="IPR000055">
    <property type="entry name" value="Restrct_endonuc_typeI_TRD"/>
</dbReference>
<dbReference type="InterPro" id="IPR052021">
    <property type="entry name" value="Type-I_RS_S_subunit"/>
</dbReference>
<dbReference type="GO" id="GO:0009307">
    <property type="term" value="P:DNA restriction-modification system"/>
    <property type="evidence" value="ECO:0007669"/>
    <property type="project" value="UniProtKB-KW"/>
</dbReference>
<proteinExistence type="inferred from homology"/>
<dbReference type="SUPFAM" id="SSF116734">
    <property type="entry name" value="DNA methylase specificity domain"/>
    <property type="match status" value="2"/>
</dbReference>
<evidence type="ECO:0000259" key="4">
    <source>
        <dbReference type="Pfam" id="PF01420"/>
    </source>
</evidence>
<reference evidence="5 6" key="1">
    <citation type="submission" date="2020-12" db="EMBL/GenBank/DDBJ databases">
        <title>FDA dAtabase for Regulatory Grade micrObial Sequences (FDA-ARGOS): Supporting development and validation of Infectious Disease Dx tests.</title>
        <authorList>
            <person name="Sproer C."/>
            <person name="Gronow S."/>
            <person name="Severitt S."/>
            <person name="Schroder I."/>
            <person name="Tallon L."/>
            <person name="Sadzewicz L."/>
            <person name="Zhao X."/>
            <person name="Boylan J."/>
            <person name="Ott S."/>
            <person name="Bowen H."/>
            <person name="Vavikolanu K."/>
            <person name="Mehta A."/>
            <person name="Aluvathingal J."/>
            <person name="Nadendla S."/>
            <person name="Lowell S."/>
            <person name="Myers T."/>
            <person name="Yan Y."/>
            <person name="Sichtig H."/>
        </authorList>
    </citation>
    <scope>NUCLEOTIDE SEQUENCE [LARGE SCALE GENOMIC DNA]</scope>
    <source>
        <strain evidence="5 6">FDAARGOS_1013</strain>
    </source>
</reference>
<dbReference type="AlphaFoldDB" id="A0A9X7YQJ4"/>
<name>A0A9X7YQJ4_9GAMM</name>
<evidence type="ECO:0000256" key="3">
    <source>
        <dbReference type="ARBA" id="ARBA00023125"/>
    </source>
</evidence>
<dbReference type="CDD" id="cd17286">
    <property type="entry name" value="RMtype1_S_Lla161ORF747P_TRD1-CR1_like"/>
    <property type="match status" value="1"/>
</dbReference>
<keyword evidence="3" id="KW-0238">DNA-binding</keyword>
<dbReference type="GO" id="GO:0003677">
    <property type="term" value="F:DNA binding"/>
    <property type="evidence" value="ECO:0007669"/>
    <property type="project" value="UniProtKB-KW"/>
</dbReference>
<dbReference type="Gene3D" id="1.10.287.1120">
    <property type="entry name" value="Bipartite methylase S protein"/>
    <property type="match status" value="1"/>
</dbReference>
<dbReference type="PANTHER" id="PTHR30408">
    <property type="entry name" value="TYPE-1 RESTRICTION ENZYME ECOKI SPECIFICITY PROTEIN"/>
    <property type="match status" value="1"/>
</dbReference>
<evidence type="ECO:0000313" key="6">
    <source>
        <dbReference type="Proteomes" id="UP000595933"/>
    </source>
</evidence>
<keyword evidence="5" id="KW-0540">Nuclease</keyword>
<evidence type="ECO:0000313" key="5">
    <source>
        <dbReference type="EMBL" id="QQN50423.1"/>
    </source>
</evidence>
<dbReference type="Proteomes" id="UP000595933">
    <property type="component" value="Chromosome"/>
</dbReference>
<protein>
    <submittedName>
        <fullName evidence="5">Restriction endonuclease subunit S</fullName>
    </submittedName>
</protein>
<dbReference type="Gene3D" id="3.90.220.20">
    <property type="entry name" value="DNA methylase specificity domains"/>
    <property type="match status" value="2"/>
</dbReference>
<keyword evidence="2" id="KW-0680">Restriction system</keyword>
<feature type="domain" description="Type I restriction modification DNA specificity" evidence="4">
    <location>
        <begin position="229"/>
        <end position="403"/>
    </location>
</feature>
<dbReference type="PANTHER" id="PTHR30408:SF12">
    <property type="entry name" value="TYPE I RESTRICTION ENZYME MJAVIII SPECIFICITY SUBUNIT"/>
    <property type="match status" value="1"/>
</dbReference>
<dbReference type="EMBL" id="CP067013">
    <property type="protein sequence ID" value="QQN50423.1"/>
    <property type="molecule type" value="Genomic_DNA"/>
</dbReference>
<dbReference type="REBASE" id="480514">
    <property type="entry name" value="S.Pba1013ORF18075P"/>
</dbReference>
<accession>A0A9X7YQJ4</accession>
<sequence>MSGNKKQPLVPRLRFPEFKNTAEWQSPTLGEVSEPVEERVGERKLTPVSISAGIGFVPQAEKFGRDISGSQYKLYTVVRDGDFVYNKGNSLKFPQGCVYDLQGWGEVAAPNVFICFRLKNGYENGFYRQCFERNVHGIQLRKHITSGARSNGLLNISKEAFYGVAIPVPSHAEQQKIADCLSSLDDLIAAETQKLDTLKTHKKGLMQQLFPREGEAVPQLRFPEFRNAEDWKEWKVGELGDVITGNTPSTSKPQYYGGKYNFVSPADISEQRFIENTKTTLSDLGFEQTRKIPAGSVLFVCIGSTIGKVAQNMYSCATNQQINSLVPSSNFSGDFIYYLLLHESNRIAELAGNQAVPIVNKSTFSDVSVLCPREKEEQERVAGYLGTLDDLIYAQTQKIDTLKTHKKGLMQQLFPTLDEVPA</sequence>